<feature type="transmembrane region" description="Helical" evidence="1">
    <location>
        <begin position="6"/>
        <end position="30"/>
    </location>
</feature>
<accession>A0A9X3MTH6</accession>
<proteinExistence type="predicted"/>
<keyword evidence="1" id="KW-0472">Membrane</keyword>
<keyword evidence="1" id="KW-0812">Transmembrane</keyword>
<evidence type="ECO:0000313" key="3">
    <source>
        <dbReference type="Proteomes" id="UP001149140"/>
    </source>
</evidence>
<keyword evidence="1" id="KW-1133">Transmembrane helix</keyword>
<evidence type="ECO:0000256" key="1">
    <source>
        <dbReference type="SAM" id="Phobius"/>
    </source>
</evidence>
<name>A0A9X3MTH6_9ACTN</name>
<dbReference type="Proteomes" id="UP001149140">
    <property type="component" value="Unassembled WGS sequence"/>
</dbReference>
<evidence type="ECO:0000313" key="2">
    <source>
        <dbReference type="EMBL" id="MDA0162220.1"/>
    </source>
</evidence>
<evidence type="ECO:0008006" key="4">
    <source>
        <dbReference type="Google" id="ProtNLM"/>
    </source>
</evidence>
<protein>
    <recommendedName>
        <fullName evidence="4">DUF948 domain-containing protein</fullName>
    </recommendedName>
</protein>
<dbReference type="RefSeq" id="WP_270041457.1">
    <property type="nucleotide sequence ID" value="NZ_JAPDOD010000017.1"/>
</dbReference>
<organism evidence="2 3">
    <name type="scientific">Solirubrobacter ginsenosidimutans</name>
    <dbReference type="NCBI Taxonomy" id="490573"/>
    <lineage>
        <taxon>Bacteria</taxon>
        <taxon>Bacillati</taxon>
        <taxon>Actinomycetota</taxon>
        <taxon>Thermoleophilia</taxon>
        <taxon>Solirubrobacterales</taxon>
        <taxon>Solirubrobacteraceae</taxon>
        <taxon>Solirubrobacter</taxon>
    </lineage>
</organism>
<dbReference type="EMBL" id="JAPDOD010000017">
    <property type="protein sequence ID" value="MDA0162220.1"/>
    <property type="molecule type" value="Genomic_DNA"/>
</dbReference>
<gene>
    <name evidence="2" type="ORF">OM076_18250</name>
</gene>
<sequence length="189" mass="19152">MSGPAVLLLITVVLIVLALVYFLVSTIVALTKIANGLDEAIAAVVEIVEKSKPVAPVVDDINANLDAAVSALEGLLVKKAGMEDAVGLVDGLYPGAAAAGFRDFPGSADTKAPRIGEVYTRGTLTLARLGREAPIAAASPAGGPVLRNVLGGSLAARALYPVERPGRSPVIGTNAPVQYEAEDADASAV</sequence>
<comment type="caution">
    <text evidence="2">The sequence shown here is derived from an EMBL/GenBank/DDBJ whole genome shotgun (WGS) entry which is preliminary data.</text>
</comment>
<reference evidence="2" key="1">
    <citation type="submission" date="2022-10" db="EMBL/GenBank/DDBJ databases">
        <title>The WGS of Solirubrobacter ginsenosidimutans DSM 21036.</title>
        <authorList>
            <person name="Jiang Z."/>
        </authorList>
    </citation>
    <scope>NUCLEOTIDE SEQUENCE</scope>
    <source>
        <strain evidence="2">DSM 21036</strain>
    </source>
</reference>
<dbReference type="AlphaFoldDB" id="A0A9X3MTH6"/>
<keyword evidence="3" id="KW-1185">Reference proteome</keyword>